<proteinExistence type="inferred from homology"/>
<dbReference type="EMBL" id="CP031305">
    <property type="protein sequence ID" value="QCC54657.1"/>
    <property type="molecule type" value="Genomic_DNA"/>
</dbReference>
<reference evidence="12 13" key="1">
    <citation type="journal article" date="2019" name="Nat. Commun.">
        <title>A new type of DNA phosphorothioation-based antiviral system in archaea.</title>
        <authorList>
            <person name="Xiong L."/>
            <person name="Liu S."/>
            <person name="Chen S."/>
            <person name="Xiao Y."/>
            <person name="Zhu B."/>
            <person name="Gao Y."/>
            <person name="Zhang Y."/>
            <person name="Chen B."/>
            <person name="Luo J."/>
            <person name="Deng Z."/>
            <person name="Chen X."/>
            <person name="Wang L."/>
            <person name="Chen S."/>
        </authorList>
    </citation>
    <scope>NUCLEOTIDE SEQUENCE [LARGE SCALE GENOMIC DNA]</scope>
    <source>
        <strain evidence="12 13">JCM 10635</strain>
    </source>
</reference>
<keyword evidence="7 8" id="KW-0413">Isomerase</keyword>
<dbReference type="GeneID" id="39851458"/>
<dbReference type="KEGG" id="nbg:DV706_09355"/>
<evidence type="ECO:0000256" key="1">
    <source>
        <dbReference type="ARBA" id="ARBA00000971"/>
    </source>
</evidence>
<dbReference type="Proteomes" id="UP000296822">
    <property type="component" value="Chromosome"/>
</dbReference>
<evidence type="ECO:0000256" key="5">
    <source>
        <dbReference type="ARBA" id="ARBA00023110"/>
    </source>
</evidence>
<keyword evidence="5 8" id="KW-0697">Rotamase</keyword>
<evidence type="ECO:0000256" key="8">
    <source>
        <dbReference type="PROSITE-ProRule" id="PRU00277"/>
    </source>
</evidence>
<dbReference type="Gene3D" id="3.10.50.40">
    <property type="match status" value="1"/>
</dbReference>
<dbReference type="PANTHER" id="PTHR47861:SF3">
    <property type="entry name" value="FKBP-TYPE PEPTIDYL-PROLYL CIS-TRANS ISOMERASE SLYD"/>
    <property type="match status" value="1"/>
</dbReference>
<comment type="similarity">
    <text evidence="3 9">Belongs to the FKBP-type PPIase family.</text>
</comment>
<feature type="region of interest" description="Disordered" evidence="10">
    <location>
        <begin position="157"/>
        <end position="177"/>
    </location>
</feature>
<dbReference type="SUPFAM" id="SSF54534">
    <property type="entry name" value="FKBP-like"/>
    <property type="match status" value="1"/>
</dbReference>
<sequence length="177" mass="19683">MAKEGQIAVVHYTARLVDGPDSGAIVDTTDVDIAREEGIYHNHRDYKPLEFRVGDGGVAPVLEDVVQDLEPGETRTEVADPERAFGTYDEREVHELESDAVAELVGEVPEEGSLVTTEDNRTGWVTAVDDDRVVLDFNHELAGERLEVEVRLLDVYGEPGDDSAKTWEKKYGTRRSE</sequence>
<dbReference type="Pfam" id="PF00254">
    <property type="entry name" value="FKBP_C"/>
    <property type="match status" value="1"/>
</dbReference>
<evidence type="ECO:0000256" key="10">
    <source>
        <dbReference type="SAM" id="MobiDB-lite"/>
    </source>
</evidence>
<feature type="compositionally biased region" description="Basic and acidic residues" evidence="10">
    <location>
        <begin position="162"/>
        <end position="177"/>
    </location>
</feature>
<protein>
    <recommendedName>
        <fullName evidence="9">Peptidyl-prolyl cis-trans isomerase</fullName>
        <ecNumber evidence="9">5.2.1.8</ecNumber>
    </recommendedName>
</protein>
<evidence type="ECO:0000256" key="3">
    <source>
        <dbReference type="ARBA" id="ARBA00006577"/>
    </source>
</evidence>
<dbReference type="AlphaFoldDB" id="A0A4D6HPT3"/>
<evidence type="ECO:0000259" key="11">
    <source>
        <dbReference type="PROSITE" id="PS50059"/>
    </source>
</evidence>
<dbReference type="InterPro" id="IPR046357">
    <property type="entry name" value="PPIase_dom_sf"/>
</dbReference>
<gene>
    <name evidence="12" type="ORF">DV706_09355</name>
</gene>
<name>A0A4D6HPT3_9EURY</name>
<keyword evidence="4" id="KW-0963">Cytoplasm</keyword>
<evidence type="ECO:0000256" key="7">
    <source>
        <dbReference type="ARBA" id="ARBA00023235"/>
    </source>
</evidence>
<evidence type="ECO:0000313" key="12">
    <source>
        <dbReference type="EMBL" id="QCC54657.1"/>
    </source>
</evidence>
<dbReference type="EC" id="5.2.1.8" evidence="9"/>
<evidence type="ECO:0000256" key="4">
    <source>
        <dbReference type="ARBA" id="ARBA00022490"/>
    </source>
</evidence>
<dbReference type="GO" id="GO:0003755">
    <property type="term" value="F:peptidyl-prolyl cis-trans isomerase activity"/>
    <property type="evidence" value="ECO:0007669"/>
    <property type="project" value="UniProtKB-UniRule"/>
</dbReference>
<dbReference type="GO" id="GO:0005737">
    <property type="term" value="C:cytoplasm"/>
    <property type="evidence" value="ECO:0007669"/>
    <property type="project" value="UniProtKB-SubCell"/>
</dbReference>
<evidence type="ECO:0000256" key="9">
    <source>
        <dbReference type="RuleBase" id="RU003915"/>
    </source>
</evidence>
<dbReference type="PROSITE" id="PS50059">
    <property type="entry name" value="FKBP_PPIASE"/>
    <property type="match status" value="1"/>
</dbReference>
<dbReference type="PANTHER" id="PTHR47861">
    <property type="entry name" value="FKBP-TYPE PEPTIDYL-PROLYL CIS-TRANS ISOMERASE SLYD"/>
    <property type="match status" value="1"/>
</dbReference>
<feature type="domain" description="PPIase FKBP-type" evidence="11">
    <location>
        <begin position="5"/>
        <end position="115"/>
    </location>
</feature>
<comment type="catalytic activity">
    <reaction evidence="1 8 9">
        <text>[protein]-peptidylproline (omega=180) = [protein]-peptidylproline (omega=0)</text>
        <dbReference type="Rhea" id="RHEA:16237"/>
        <dbReference type="Rhea" id="RHEA-COMP:10747"/>
        <dbReference type="Rhea" id="RHEA-COMP:10748"/>
        <dbReference type="ChEBI" id="CHEBI:83833"/>
        <dbReference type="ChEBI" id="CHEBI:83834"/>
        <dbReference type="EC" id="5.2.1.8"/>
    </reaction>
</comment>
<dbReference type="InterPro" id="IPR001179">
    <property type="entry name" value="PPIase_FKBP_dom"/>
</dbReference>
<dbReference type="RefSeq" id="WP_006064895.1">
    <property type="nucleotide sequence ID" value="NZ_CP031305.1"/>
</dbReference>
<accession>A0A4D6HPT3</accession>
<evidence type="ECO:0000313" key="13">
    <source>
        <dbReference type="Proteomes" id="UP000296822"/>
    </source>
</evidence>
<dbReference type="GO" id="GO:0042026">
    <property type="term" value="P:protein refolding"/>
    <property type="evidence" value="ECO:0007669"/>
    <property type="project" value="UniProtKB-ARBA"/>
</dbReference>
<evidence type="ECO:0000256" key="6">
    <source>
        <dbReference type="ARBA" id="ARBA00023186"/>
    </source>
</evidence>
<organism evidence="12 13">
    <name type="scientific">Natronorubrum bangense</name>
    <dbReference type="NCBI Taxonomy" id="61858"/>
    <lineage>
        <taxon>Archaea</taxon>
        <taxon>Methanobacteriati</taxon>
        <taxon>Methanobacteriota</taxon>
        <taxon>Stenosarchaea group</taxon>
        <taxon>Halobacteria</taxon>
        <taxon>Halobacteriales</taxon>
        <taxon>Natrialbaceae</taxon>
        <taxon>Natronorubrum</taxon>
    </lineage>
</organism>
<comment type="subcellular location">
    <subcellularLocation>
        <location evidence="2">Cytoplasm</location>
    </subcellularLocation>
</comment>
<evidence type="ECO:0000256" key="2">
    <source>
        <dbReference type="ARBA" id="ARBA00004496"/>
    </source>
</evidence>
<keyword evidence="6" id="KW-0143">Chaperone</keyword>